<dbReference type="AlphaFoldDB" id="A0A7Y9LGG1"/>
<dbReference type="SMART" id="SM01130">
    <property type="entry name" value="DHDPS"/>
    <property type="match status" value="1"/>
</dbReference>
<dbReference type="GO" id="GO:0008840">
    <property type="term" value="F:4-hydroxy-tetrahydrodipicolinate synthase activity"/>
    <property type="evidence" value="ECO:0007669"/>
    <property type="project" value="UniProtKB-EC"/>
</dbReference>
<dbReference type="EMBL" id="JACCBU010000001">
    <property type="protein sequence ID" value="NYE75151.1"/>
    <property type="molecule type" value="Genomic_DNA"/>
</dbReference>
<reference evidence="4 5" key="1">
    <citation type="submission" date="2020-07" db="EMBL/GenBank/DDBJ databases">
        <title>Sequencing the genomes of 1000 actinobacteria strains.</title>
        <authorList>
            <person name="Klenk H.-P."/>
        </authorList>
    </citation>
    <scope>NUCLEOTIDE SEQUENCE [LARGE SCALE GENOMIC DNA]</scope>
    <source>
        <strain evidence="4 5">DSM 22083</strain>
    </source>
</reference>
<comment type="caution">
    <text evidence="4">The sequence shown here is derived from an EMBL/GenBank/DDBJ whole genome shotgun (WGS) entry which is preliminary data.</text>
</comment>
<dbReference type="Proteomes" id="UP000569914">
    <property type="component" value="Unassembled WGS sequence"/>
</dbReference>
<dbReference type="Pfam" id="PF00701">
    <property type="entry name" value="DHDPS"/>
    <property type="match status" value="1"/>
</dbReference>
<dbReference type="InterPro" id="IPR013785">
    <property type="entry name" value="Aldolase_TIM"/>
</dbReference>
<dbReference type="EC" id="4.3.3.7" evidence="4"/>
<comment type="similarity">
    <text evidence="1 3">Belongs to the DapA family.</text>
</comment>
<accession>A0A7Y9LGG1</accession>
<dbReference type="PANTHER" id="PTHR12128:SF66">
    <property type="entry name" value="4-HYDROXY-2-OXOGLUTARATE ALDOLASE, MITOCHONDRIAL"/>
    <property type="match status" value="1"/>
</dbReference>
<evidence type="ECO:0000313" key="4">
    <source>
        <dbReference type="EMBL" id="NYE75151.1"/>
    </source>
</evidence>
<gene>
    <name evidence="4" type="ORF">BKA15_006480</name>
</gene>
<dbReference type="PRINTS" id="PR00146">
    <property type="entry name" value="DHPICSNTHASE"/>
</dbReference>
<dbReference type="SUPFAM" id="SSF51569">
    <property type="entry name" value="Aldolase"/>
    <property type="match status" value="1"/>
</dbReference>
<protein>
    <submittedName>
        <fullName evidence="4">4-hydroxy-tetrahydrodipicolinate synthase</fullName>
        <ecNumber evidence="4">4.3.3.7</ecNumber>
    </submittedName>
</protein>
<organism evidence="4 5">
    <name type="scientific">Microlunatus parietis</name>
    <dbReference type="NCBI Taxonomy" id="682979"/>
    <lineage>
        <taxon>Bacteria</taxon>
        <taxon>Bacillati</taxon>
        <taxon>Actinomycetota</taxon>
        <taxon>Actinomycetes</taxon>
        <taxon>Propionibacteriales</taxon>
        <taxon>Propionibacteriaceae</taxon>
        <taxon>Microlunatus</taxon>
    </lineage>
</organism>
<name>A0A7Y9LGG1_9ACTN</name>
<evidence type="ECO:0000256" key="3">
    <source>
        <dbReference type="PIRNR" id="PIRNR001365"/>
    </source>
</evidence>
<evidence type="ECO:0000256" key="2">
    <source>
        <dbReference type="ARBA" id="ARBA00023239"/>
    </source>
</evidence>
<dbReference type="CDD" id="cd00408">
    <property type="entry name" value="DHDPS-like"/>
    <property type="match status" value="1"/>
</dbReference>
<evidence type="ECO:0000256" key="1">
    <source>
        <dbReference type="ARBA" id="ARBA00007592"/>
    </source>
</evidence>
<dbReference type="Gene3D" id="3.20.20.70">
    <property type="entry name" value="Aldolase class I"/>
    <property type="match status" value="1"/>
</dbReference>
<dbReference type="PIRSF" id="PIRSF001365">
    <property type="entry name" value="DHDPS"/>
    <property type="match status" value="1"/>
</dbReference>
<dbReference type="PANTHER" id="PTHR12128">
    <property type="entry name" value="DIHYDRODIPICOLINATE SYNTHASE"/>
    <property type="match status" value="1"/>
</dbReference>
<evidence type="ECO:0000313" key="5">
    <source>
        <dbReference type="Proteomes" id="UP000569914"/>
    </source>
</evidence>
<dbReference type="InterPro" id="IPR002220">
    <property type="entry name" value="DapA-like"/>
</dbReference>
<proteinExistence type="inferred from homology"/>
<keyword evidence="2 3" id="KW-0456">Lyase</keyword>
<sequence length="329" mass="35846">MTMITSQRPSTGSGRSPAEAAALIRGVSPVLEVPFTDDGEIAVEDFRRVVRYVVGTGVTSVMFPGFAGEFYKLSEEERRLLTEILITEVRELTVDTGTEVAVIAAVQDHATRLAVQRARWSVEAGADAINLLPPHLLAPSASAIEAHLRTVLAAVPDTAVVLQYAPAETGTSLDPQGLAGLVRDHPNLVLVKVESSPPGPYIAELGRLDPPIPAVEGYAGVQLPDAFRRGCVGTQPGCSLTEVYCEIWRRFSDGDLAGGDRLHARLLPYISYWMLDTERIIATEKMISYRRGLIQSPHCRPPRHDLDAEELAMIDRFLAEFGDLLPSLR</sequence>
<keyword evidence="5" id="KW-1185">Reference proteome</keyword>